<sequence>MTGFDASPSRRDTPPSTPGTPALEQDDPTAAVLLDRRGEPVFHTVLAADGTVEISAIDPTGETRPLRRLGGAEHPMGVYPQQVMADGKGLLVGSYQDGDDLRLVRVDFARYLGGRSADRSEPPSTD</sequence>
<evidence type="ECO:0000313" key="3">
    <source>
        <dbReference type="Proteomes" id="UP001551658"/>
    </source>
</evidence>
<name>A0ABV3FFA0_9NOCA</name>
<gene>
    <name evidence="2" type="ORF">AB0H72_27140</name>
</gene>
<reference evidence="2 3" key="1">
    <citation type="submission" date="2024-06" db="EMBL/GenBank/DDBJ databases">
        <title>The Natural Products Discovery Center: Release of the First 8490 Sequenced Strains for Exploring Actinobacteria Biosynthetic Diversity.</title>
        <authorList>
            <person name="Kalkreuter E."/>
            <person name="Kautsar S.A."/>
            <person name="Yang D."/>
            <person name="Bader C.D."/>
            <person name="Teijaro C.N."/>
            <person name="Fluegel L."/>
            <person name="Davis C.M."/>
            <person name="Simpson J.R."/>
            <person name="Lauterbach L."/>
            <person name="Steele A.D."/>
            <person name="Gui C."/>
            <person name="Meng S."/>
            <person name="Li G."/>
            <person name="Viehrig K."/>
            <person name="Ye F."/>
            <person name="Su P."/>
            <person name="Kiefer A.F."/>
            <person name="Nichols A."/>
            <person name="Cepeda A.J."/>
            <person name="Yan W."/>
            <person name="Fan B."/>
            <person name="Jiang Y."/>
            <person name="Adhikari A."/>
            <person name="Zheng C.-J."/>
            <person name="Schuster L."/>
            <person name="Cowan T.M."/>
            <person name="Smanski M.J."/>
            <person name="Chevrette M.G."/>
            <person name="De Carvalho L.P.S."/>
            <person name="Shen B."/>
        </authorList>
    </citation>
    <scope>NUCLEOTIDE SEQUENCE [LARGE SCALE GENOMIC DNA]</scope>
    <source>
        <strain evidence="2 3">NPDC050671</strain>
    </source>
</reference>
<dbReference type="EMBL" id="JBFAIH010000019">
    <property type="protein sequence ID" value="MEV0366380.1"/>
    <property type="molecule type" value="Genomic_DNA"/>
</dbReference>
<proteinExistence type="predicted"/>
<dbReference type="RefSeq" id="WP_357984255.1">
    <property type="nucleotide sequence ID" value="NZ_JBFAIH010000019.1"/>
</dbReference>
<dbReference type="Proteomes" id="UP001551658">
    <property type="component" value="Unassembled WGS sequence"/>
</dbReference>
<organism evidence="2 3">
    <name type="scientific">Nocardia fusca</name>
    <dbReference type="NCBI Taxonomy" id="941183"/>
    <lineage>
        <taxon>Bacteria</taxon>
        <taxon>Bacillati</taxon>
        <taxon>Actinomycetota</taxon>
        <taxon>Actinomycetes</taxon>
        <taxon>Mycobacteriales</taxon>
        <taxon>Nocardiaceae</taxon>
        <taxon>Nocardia</taxon>
    </lineage>
</organism>
<protein>
    <submittedName>
        <fullName evidence="2">Uncharacterized protein</fullName>
    </submittedName>
</protein>
<evidence type="ECO:0000313" key="2">
    <source>
        <dbReference type="EMBL" id="MEV0366380.1"/>
    </source>
</evidence>
<evidence type="ECO:0000256" key="1">
    <source>
        <dbReference type="SAM" id="MobiDB-lite"/>
    </source>
</evidence>
<keyword evidence="3" id="KW-1185">Reference proteome</keyword>
<accession>A0ABV3FFA0</accession>
<comment type="caution">
    <text evidence="2">The sequence shown here is derived from an EMBL/GenBank/DDBJ whole genome shotgun (WGS) entry which is preliminary data.</text>
</comment>
<feature type="region of interest" description="Disordered" evidence="1">
    <location>
        <begin position="1"/>
        <end position="26"/>
    </location>
</feature>